<dbReference type="InterPro" id="IPR052601">
    <property type="entry name" value="Plasmalogen_desaturase"/>
</dbReference>
<dbReference type="NCBIfam" id="NF045946">
    <property type="entry name" value="PlasmethDesatCarF"/>
    <property type="match status" value="1"/>
</dbReference>
<feature type="transmembrane region" description="Helical" evidence="6">
    <location>
        <begin position="87"/>
        <end position="111"/>
    </location>
</feature>
<dbReference type="GO" id="GO:0016020">
    <property type="term" value="C:membrane"/>
    <property type="evidence" value="ECO:0007669"/>
    <property type="project" value="UniProtKB-SubCell"/>
</dbReference>
<comment type="similarity">
    <text evidence="2">Belongs to the fatty acid desaturase CarF family.</text>
</comment>
<dbReference type="GO" id="GO:0016491">
    <property type="term" value="F:oxidoreductase activity"/>
    <property type="evidence" value="ECO:0007669"/>
    <property type="project" value="TreeGrafter"/>
</dbReference>
<feature type="domain" description="Lipid desaturase" evidence="7">
    <location>
        <begin position="97"/>
        <end position="268"/>
    </location>
</feature>
<dbReference type="AlphaFoldDB" id="Q098L6"/>
<gene>
    <name evidence="8" type="ORF">STIAU_7779</name>
</gene>
<dbReference type="PATRIC" id="fig|378806.16.peg.7550"/>
<evidence type="ECO:0000313" key="8">
    <source>
        <dbReference type="EMBL" id="EAU68174.1"/>
    </source>
</evidence>
<dbReference type="InterPro" id="IPR019547">
    <property type="entry name" value="Lipid_desat"/>
</dbReference>
<comment type="caution">
    <text evidence="8">The sequence shown here is derived from an EMBL/GenBank/DDBJ whole genome shotgun (WGS) entry which is preliminary data.</text>
</comment>
<keyword evidence="5 6" id="KW-0472">Membrane</keyword>
<dbReference type="EMBL" id="AAMD01000020">
    <property type="protein sequence ID" value="EAU68174.1"/>
    <property type="molecule type" value="Genomic_DNA"/>
</dbReference>
<evidence type="ECO:0000313" key="9">
    <source>
        <dbReference type="Proteomes" id="UP000032702"/>
    </source>
</evidence>
<evidence type="ECO:0000256" key="4">
    <source>
        <dbReference type="ARBA" id="ARBA00022989"/>
    </source>
</evidence>
<dbReference type="Proteomes" id="UP000032702">
    <property type="component" value="Unassembled WGS sequence"/>
</dbReference>
<comment type="subcellular location">
    <subcellularLocation>
        <location evidence="1">Membrane</location>
        <topology evidence="1">Multi-pass membrane protein</topology>
    </subcellularLocation>
</comment>
<evidence type="ECO:0000256" key="5">
    <source>
        <dbReference type="ARBA" id="ARBA00023136"/>
    </source>
</evidence>
<organism evidence="8 9">
    <name type="scientific">Stigmatella aurantiaca (strain DW4/3-1)</name>
    <dbReference type="NCBI Taxonomy" id="378806"/>
    <lineage>
        <taxon>Bacteria</taxon>
        <taxon>Pseudomonadati</taxon>
        <taxon>Myxococcota</taxon>
        <taxon>Myxococcia</taxon>
        <taxon>Myxococcales</taxon>
        <taxon>Cystobacterineae</taxon>
        <taxon>Archangiaceae</taxon>
        <taxon>Stigmatella</taxon>
    </lineage>
</organism>
<dbReference type="PANTHER" id="PTHR48177">
    <property type="entry name" value="TRANSMEMBRANE PROTEIN 189"/>
    <property type="match status" value="1"/>
</dbReference>
<evidence type="ECO:0000259" key="7">
    <source>
        <dbReference type="Pfam" id="PF10520"/>
    </source>
</evidence>
<feature type="transmembrane region" description="Helical" evidence="6">
    <location>
        <begin position="61"/>
        <end position="80"/>
    </location>
</feature>
<proteinExistence type="inferred from homology"/>
<name>Q098L6_STIAD</name>
<reference evidence="8 9" key="1">
    <citation type="submission" date="2006-04" db="EMBL/GenBank/DDBJ databases">
        <authorList>
            <person name="Nierman W.C."/>
        </authorList>
    </citation>
    <scope>NUCLEOTIDE SEQUENCE [LARGE SCALE GENOMIC DNA]</scope>
    <source>
        <strain evidence="8 9">DW4/3-1</strain>
    </source>
</reference>
<sequence>MLILENPSTPRLRTSCCEHPCPPATASTRCPMKNNPTNPLRQQDAQVLAQGYSRAIRLMDIGSIVIFVSLELALAYMLWGNSHVGPWLLLTAIILGYLAADFVSGFVHWMADTWGSSTMPVLGKAFVRPFREHHVDQKAITRHDFIETNGNNCAISIPVGIATLVMPHSSPTWVFLAAFLGSMIFWVMATNQFHKWSHQDEAGPLVGFLQRVHLILPPDHHRIHHTAPFNKYYCITVGWLNKPLSMIAFFPTMERIVTWATGMLPRQDDIGTEAAKAVLQTSEENVLMVQAAKVLLEGTEEPKSI</sequence>
<feature type="transmembrane region" description="Helical" evidence="6">
    <location>
        <begin position="172"/>
        <end position="189"/>
    </location>
</feature>
<accession>Q098L6</accession>
<evidence type="ECO:0000256" key="6">
    <source>
        <dbReference type="SAM" id="Phobius"/>
    </source>
</evidence>
<keyword evidence="4 6" id="KW-1133">Transmembrane helix</keyword>
<keyword evidence="3 6" id="KW-0812">Transmembrane</keyword>
<evidence type="ECO:0000256" key="1">
    <source>
        <dbReference type="ARBA" id="ARBA00004141"/>
    </source>
</evidence>
<protein>
    <submittedName>
        <fullName evidence="8">CarF</fullName>
    </submittedName>
</protein>
<evidence type="ECO:0000256" key="2">
    <source>
        <dbReference type="ARBA" id="ARBA00007620"/>
    </source>
</evidence>
<dbReference type="Pfam" id="PF10520">
    <property type="entry name" value="Lipid_desat"/>
    <property type="match status" value="1"/>
</dbReference>
<evidence type="ECO:0000256" key="3">
    <source>
        <dbReference type="ARBA" id="ARBA00022692"/>
    </source>
</evidence>
<dbReference type="PANTHER" id="PTHR48177:SF1">
    <property type="entry name" value="PLASMANYLETHANOLAMINE DESATURASE 1"/>
    <property type="match status" value="1"/>
</dbReference>